<dbReference type="GO" id="GO:0005783">
    <property type="term" value="C:endoplasmic reticulum"/>
    <property type="evidence" value="ECO:0007669"/>
    <property type="project" value="InterPro"/>
</dbReference>
<dbReference type="InterPro" id="IPR016565">
    <property type="entry name" value="Proteasome_assmbl_chp_1"/>
</dbReference>
<organism evidence="4">
    <name type="scientific">Phlebotomus kandelakii</name>
    <dbReference type="NCBI Taxonomy" id="1109342"/>
    <lineage>
        <taxon>Eukaryota</taxon>
        <taxon>Metazoa</taxon>
        <taxon>Ecdysozoa</taxon>
        <taxon>Arthropoda</taxon>
        <taxon>Hexapoda</taxon>
        <taxon>Insecta</taxon>
        <taxon>Pterygota</taxon>
        <taxon>Neoptera</taxon>
        <taxon>Endopterygota</taxon>
        <taxon>Diptera</taxon>
        <taxon>Nematocera</taxon>
        <taxon>Psychodoidea</taxon>
        <taxon>Psychodidae</taxon>
        <taxon>Phlebotomus</taxon>
        <taxon>Larroussius</taxon>
    </lineage>
</organism>
<accession>A0A6B2EAJ8</accession>
<evidence type="ECO:0000313" key="4">
    <source>
        <dbReference type="EMBL" id="NBJ59977.1"/>
    </source>
</evidence>
<dbReference type="PANTHER" id="PTHR15069">
    <property type="entry name" value="PROTEASOME ASSEMBLY CHAPERONE 1"/>
    <property type="match status" value="1"/>
</dbReference>
<protein>
    <recommendedName>
        <fullName evidence="2">Proteasome assembly chaperone 1</fullName>
    </recommendedName>
</protein>
<dbReference type="EMBL" id="GIFK01002274">
    <property type="protein sequence ID" value="NBJ59977.1"/>
    <property type="molecule type" value="Transcribed_RNA"/>
</dbReference>
<evidence type="ECO:0000256" key="1">
    <source>
        <dbReference type="ARBA" id="ARBA00005261"/>
    </source>
</evidence>
<dbReference type="GO" id="GO:0070628">
    <property type="term" value="F:proteasome binding"/>
    <property type="evidence" value="ECO:0007669"/>
    <property type="project" value="TreeGrafter"/>
</dbReference>
<reference evidence="4" key="1">
    <citation type="submission" date="2019-10" db="EMBL/GenBank/DDBJ databases">
        <title>Short sand fly seasons in Tbilisi, Georgia, hinder development of host immunity to saliva of the visceral leishmaniasis vector Phlebotomus kandelakii.</title>
        <authorList>
            <person name="Oliveira F."/>
            <person name="Giorgobiani E."/>
            <person name="Guimaraes-Costa A.B."/>
            <person name="Abdeladhim M."/>
            <person name="Oristian J."/>
            <person name="Tskhvaradze L."/>
            <person name="Tsertsvadze N."/>
            <person name="Zakalashvili M."/>
            <person name="Valenzuela J.G."/>
            <person name="Kamhawi S."/>
        </authorList>
    </citation>
    <scope>NUCLEOTIDE SEQUENCE</scope>
    <source>
        <strain evidence="4">Wild-capture in Tbilisi</strain>
        <tissue evidence="4">Salivary glands</tissue>
    </source>
</reference>
<name>A0A6B2EAJ8_9DIPT</name>
<sequence length="230" mass="25674">MEVDFGEILEPVSRAFWDDYDDLAENAEFKLPEWNAEAKDVVCPGSVKTCLVIEGHKVEELTKLLLLKSLNPIAKLKSGKVSLFYLPDMEVVLCVSEEKNLNNYGPITELLKPFIEKTPEVVSISIQPSSLHRGPKEGDSDKVSFVRGIDSALPDILPLQEPNFITGVAAGVASWRKFKDLQTPCYVIYVESLRFDSETIEPLVRILEKLGIHCSSGNINIKTSDSNLYM</sequence>
<evidence type="ECO:0000256" key="2">
    <source>
        <dbReference type="ARBA" id="ARBA00019180"/>
    </source>
</evidence>
<comment type="similarity">
    <text evidence="1">Belongs to the PSMG1 family.</text>
</comment>
<dbReference type="GO" id="GO:0080129">
    <property type="term" value="P:proteasome core complex assembly"/>
    <property type="evidence" value="ECO:0007669"/>
    <property type="project" value="TreeGrafter"/>
</dbReference>
<proteinExistence type="inferred from homology"/>
<evidence type="ECO:0000256" key="3">
    <source>
        <dbReference type="ARBA" id="ARBA00023186"/>
    </source>
</evidence>
<dbReference type="AlphaFoldDB" id="A0A6B2EAJ8"/>
<dbReference type="PANTHER" id="PTHR15069:SF1">
    <property type="entry name" value="PROTEASOME ASSEMBLY CHAPERONE 1"/>
    <property type="match status" value="1"/>
</dbReference>
<keyword evidence="3" id="KW-0143">Chaperone</keyword>